<dbReference type="EMBL" id="JANIIK010000035">
    <property type="protein sequence ID" value="KAJ3613436.1"/>
    <property type="molecule type" value="Genomic_DNA"/>
</dbReference>
<evidence type="ECO:0008006" key="4">
    <source>
        <dbReference type="Google" id="ProtNLM"/>
    </source>
</evidence>
<gene>
    <name evidence="2" type="ORF">NHX12_019685</name>
</gene>
<dbReference type="PANTHER" id="PTHR16049">
    <property type="entry name" value="IQ DOMAIN-CONTAINING PROTEIN C"/>
    <property type="match status" value="1"/>
</dbReference>
<reference evidence="2" key="1">
    <citation type="submission" date="2022-07" db="EMBL/GenBank/DDBJ databases">
        <title>Chromosome-level genome of Muraenolepis orangiensis.</title>
        <authorList>
            <person name="Kim J."/>
        </authorList>
    </citation>
    <scope>NUCLEOTIDE SEQUENCE</scope>
    <source>
        <strain evidence="2">KU_S4_2022</strain>
        <tissue evidence="2">Muscle</tissue>
    </source>
</reference>
<dbReference type="PROSITE" id="PS50096">
    <property type="entry name" value="IQ"/>
    <property type="match status" value="1"/>
</dbReference>
<dbReference type="InterPro" id="IPR042506">
    <property type="entry name" value="IQCC"/>
</dbReference>
<evidence type="ECO:0000313" key="3">
    <source>
        <dbReference type="Proteomes" id="UP001148018"/>
    </source>
</evidence>
<feature type="region of interest" description="Disordered" evidence="1">
    <location>
        <begin position="60"/>
        <end position="100"/>
    </location>
</feature>
<dbReference type="AlphaFoldDB" id="A0A9Q0IXP5"/>
<protein>
    <recommendedName>
        <fullName evidence="4">IQ motif containing C</fullName>
    </recommendedName>
</protein>
<dbReference type="Proteomes" id="UP001148018">
    <property type="component" value="Unassembled WGS sequence"/>
</dbReference>
<comment type="caution">
    <text evidence="2">The sequence shown here is derived from an EMBL/GenBank/DDBJ whole genome shotgun (WGS) entry which is preliminary data.</text>
</comment>
<evidence type="ECO:0000313" key="2">
    <source>
        <dbReference type="EMBL" id="KAJ3613436.1"/>
    </source>
</evidence>
<organism evidence="2 3">
    <name type="scientific">Muraenolepis orangiensis</name>
    <name type="common">Patagonian moray cod</name>
    <dbReference type="NCBI Taxonomy" id="630683"/>
    <lineage>
        <taxon>Eukaryota</taxon>
        <taxon>Metazoa</taxon>
        <taxon>Chordata</taxon>
        <taxon>Craniata</taxon>
        <taxon>Vertebrata</taxon>
        <taxon>Euteleostomi</taxon>
        <taxon>Actinopterygii</taxon>
        <taxon>Neopterygii</taxon>
        <taxon>Teleostei</taxon>
        <taxon>Neoteleostei</taxon>
        <taxon>Acanthomorphata</taxon>
        <taxon>Zeiogadaria</taxon>
        <taxon>Gadariae</taxon>
        <taxon>Gadiformes</taxon>
        <taxon>Muraenolepidoidei</taxon>
        <taxon>Muraenolepididae</taxon>
        <taxon>Muraenolepis</taxon>
    </lineage>
</organism>
<keyword evidence="3" id="KW-1185">Reference proteome</keyword>
<dbReference type="OrthoDB" id="6161953at2759"/>
<proteinExistence type="predicted"/>
<feature type="compositionally biased region" description="Basic and acidic residues" evidence="1">
    <location>
        <begin position="91"/>
        <end position="100"/>
    </location>
</feature>
<accession>A0A9Q0IXP5</accession>
<evidence type="ECO:0000256" key="1">
    <source>
        <dbReference type="SAM" id="MobiDB-lite"/>
    </source>
</evidence>
<dbReference type="PANTHER" id="PTHR16049:SF8">
    <property type="entry name" value="IQ DOMAIN-CONTAINING PROTEIN C"/>
    <property type="match status" value="1"/>
</dbReference>
<name>A0A9Q0IXP5_9TELE</name>
<sequence length="184" mass="20909">MERKALEKTFTRFQARARGHLLRKEVGRARADFEAIVREIDGNLNRLQWRDAIVPLPHFTDTDGPLPRQDSSNSSSAPKLHHCPGTPPPDRLLEKTADEGAHPQLLPEKIEAERDGLHFQKQPPVPRACSPGPQQYRLAQDVPRTAEALRLHRNTLSMEMLWLQQAIASRKKKMETKPTAHNNS</sequence>